<dbReference type="HAMAP" id="MF_00949">
    <property type="entry name" value="Spt4_arch"/>
    <property type="match status" value="1"/>
</dbReference>
<dbReference type="InterPro" id="IPR022800">
    <property type="entry name" value="Spt4/RpoE2_Znf"/>
</dbReference>
<protein>
    <recommendedName>
        <fullName evidence="2">Transcription elongation factor Spt4</fullName>
    </recommendedName>
</protein>
<keyword evidence="2" id="KW-0862">Zinc</keyword>
<dbReference type="GeneID" id="91108025"/>
<dbReference type="PANTHER" id="PTHR40704:SF1">
    <property type="entry name" value="TRANSCRIPTION ELONGATION FACTOR SPT4"/>
    <property type="match status" value="1"/>
</dbReference>
<evidence type="ECO:0000313" key="4">
    <source>
        <dbReference type="EMBL" id="CQH61013.1"/>
    </source>
</evidence>
<keyword evidence="1 2" id="KW-0804">Transcription</keyword>
<dbReference type="Proteomes" id="UP000066737">
    <property type="component" value="Chromosome I"/>
</dbReference>
<dbReference type="GO" id="GO:0008270">
    <property type="term" value="F:zinc ion binding"/>
    <property type="evidence" value="ECO:0007669"/>
    <property type="project" value="UniProtKB-UniRule"/>
</dbReference>
<keyword evidence="4" id="KW-0251">Elongation factor</keyword>
<comment type="subunit">
    <text evidence="2">Heterodimer composed of Spt4 and Spt5.</text>
</comment>
<dbReference type="InterPro" id="IPR029040">
    <property type="entry name" value="RPABC4/Spt4"/>
</dbReference>
<feature type="binding site" evidence="2">
    <location>
        <position position="8"/>
    </location>
    <ligand>
        <name>Zn(2+)</name>
        <dbReference type="ChEBI" id="CHEBI:29105"/>
    </ligand>
</feature>
<dbReference type="InterPro" id="IPR038589">
    <property type="entry name" value="Spt4_dom_sf"/>
</dbReference>
<dbReference type="EMBL" id="LN831302">
    <property type="protein sequence ID" value="CQH61013.1"/>
    <property type="molecule type" value="Genomic_DNA"/>
</dbReference>
<organism evidence="4 5">
    <name type="scientific">Halobacterium hubeiense</name>
    <dbReference type="NCBI Taxonomy" id="1407499"/>
    <lineage>
        <taxon>Archaea</taxon>
        <taxon>Methanobacteriati</taxon>
        <taxon>Methanobacteriota</taxon>
        <taxon>Stenosarchaea group</taxon>
        <taxon>Halobacteria</taxon>
        <taxon>Halobacteriales</taxon>
        <taxon>Halobacteriaceae</taxon>
        <taxon>Halobacterium</taxon>
    </lineage>
</organism>
<dbReference type="GO" id="GO:0003746">
    <property type="term" value="F:translation elongation factor activity"/>
    <property type="evidence" value="ECO:0007669"/>
    <property type="project" value="UniProtKB-KW"/>
</dbReference>
<dbReference type="SUPFAM" id="SSF63393">
    <property type="entry name" value="RNA polymerase subunits"/>
    <property type="match status" value="1"/>
</dbReference>
<evidence type="ECO:0000313" key="5">
    <source>
        <dbReference type="Proteomes" id="UP000066737"/>
    </source>
</evidence>
<keyword evidence="4" id="KW-0648">Protein biosynthesis</keyword>
<accession>A0A0U5D0I2</accession>
<feature type="binding site" evidence="2">
    <location>
        <position position="22"/>
    </location>
    <ligand>
        <name>Zn(2+)</name>
        <dbReference type="ChEBI" id="CHEBI:29105"/>
    </ligand>
</feature>
<evidence type="ECO:0000256" key="2">
    <source>
        <dbReference type="HAMAP-Rule" id="MF_00949"/>
    </source>
</evidence>
<keyword evidence="2" id="KW-0479">Metal-binding</keyword>
<dbReference type="SMART" id="SM01389">
    <property type="entry name" value="Spt4"/>
    <property type="match status" value="1"/>
</dbReference>
<dbReference type="AlphaFoldDB" id="A0A0U5D0I2"/>
<comment type="function">
    <text evidence="2">Stimulates transcription elongation.</text>
</comment>
<dbReference type="GO" id="GO:0006355">
    <property type="term" value="P:regulation of DNA-templated transcription"/>
    <property type="evidence" value="ECO:0007669"/>
    <property type="project" value="UniProtKB-UniRule"/>
</dbReference>
<feature type="binding site" evidence="2">
    <location>
        <position position="25"/>
    </location>
    <ligand>
        <name>Zn(2+)</name>
        <dbReference type="ChEBI" id="CHEBI:29105"/>
    </ligand>
</feature>
<dbReference type="STRING" id="1407499.HHUB_3347"/>
<dbReference type="NCBIfam" id="NF041664">
    <property type="entry name" value="RNAP_arch_Epp"/>
    <property type="match status" value="1"/>
</dbReference>
<dbReference type="RefSeq" id="WP_059057698.1">
    <property type="nucleotide sequence ID" value="NZ_CEML01000001.1"/>
</dbReference>
<dbReference type="KEGG" id="hhb:Hhub_3347"/>
<evidence type="ECO:0000259" key="3">
    <source>
        <dbReference type="SMART" id="SM01389"/>
    </source>
</evidence>
<keyword evidence="2" id="KW-0805">Transcription regulation</keyword>
<feature type="binding site" evidence="2">
    <location>
        <position position="11"/>
    </location>
    <ligand>
        <name>Zn(2+)</name>
        <dbReference type="ChEBI" id="CHEBI:29105"/>
    </ligand>
</feature>
<keyword evidence="5" id="KW-1185">Reference proteome</keyword>
<gene>
    <name evidence="2 4" type="primary">spt4</name>
    <name evidence="4" type="ORF">HHUB_3347</name>
</gene>
<dbReference type="Gene3D" id="2.20.28.90">
    <property type="match status" value="1"/>
</dbReference>
<dbReference type="InterPro" id="IPR007178">
    <property type="entry name" value="Spt4_arch"/>
</dbReference>
<feature type="domain" description="Spt4/RpoE2 zinc finger" evidence="3">
    <location>
        <begin position="5"/>
        <end position="65"/>
    </location>
</feature>
<dbReference type="Pfam" id="PF06093">
    <property type="entry name" value="Spt4"/>
    <property type="match status" value="1"/>
</dbReference>
<reference evidence="5" key="1">
    <citation type="journal article" date="2016" name="Environ. Microbiol.">
        <title>The complete genome of a viable archaeum isolated from 123-million-year-old rock salt.</title>
        <authorList>
            <person name="Jaakkola S.T."/>
            <person name="Pfeiffer F."/>
            <person name="Ravantti J.J."/>
            <person name="Guo Q."/>
            <person name="Liu Y."/>
            <person name="Chen X."/>
            <person name="Ma H."/>
            <person name="Yang C."/>
            <person name="Oksanen H.M."/>
            <person name="Bamford D.H."/>
        </authorList>
    </citation>
    <scope>NUCLEOTIDE SEQUENCE</scope>
    <source>
        <strain evidence="5">JI20-1</strain>
    </source>
</reference>
<dbReference type="OrthoDB" id="275101at2157"/>
<comment type="similarity">
    <text evidence="2">Belongs to the archaeal Spt4 family.</text>
</comment>
<proteinExistence type="inferred from homology"/>
<dbReference type="PANTHER" id="PTHR40704">
    <property type="entry name" value="TRANSCRIPTION ELONGATION FACTOR SPT4"/>
    <property type="match status" value="1"/>
</dbReference>
<evidence type="ECO:0000256" key="1">
    <source>
        <dbReference type="ARBA" id="ARBA00023163"/>
    </source>
</evidence>
<sequence length="65" mass="7374">MASNRLACHDCHRIVEPDEEMCPYCSSTSLTEDWAGYVVITHPEESEIAEKMEVSEPGEYALKVR</sequence>
<name>A0A0U5D0I2_9EURY</name>